<evidence type="ECO:0000313" key="2">
    <source>
        <dbReference type="EMBL" id="KRK40599.1"/>
    </source>
</evidence>
<proteinExistence type="predicted"/>
<dbReference type="InterPro" id="IPR024465">
    <property type="entry name" value="DUF2399"/>
</dbReference>
<dbReference type="OrthoDB" id="2312721at2"/>
<evidence type="ECO:0000259" key="1">
    <source>
        <dbReference type="Pfam" id="PF09664"/>
    </source>
</evidence>
<organism evidence="2 3">
    <name type="scientific">Loigolactobacillus bifermentans DSM 20003</name>
    <dbReference type="NCBI Taxonomy" id="1423726"/>
    <lineage>
        <taxon>Bacteria</taxon>
        <taxon>Bacillati</taxon>
        <taxon>Bacillota</taxon>
        <taxon>Bacilli</taxon>
        <taxon>Lactobacillales</taxon>
        <taxon>Lactobacillaceae</taxon>
        <taxon>Loigolactobacillus</taxon>
    </lineage>
</organism>
<sequence length="271" mass="31034">MIDYGHAYCEATGKPAPTQAPRLTPLFQQIAAGTLLPPRGQQAVDLGLTAHSLNDPREDPPLYEYYQWVLAHYFAEQPPHELTAKLIGMAFTCANLFQTDLPQPLTINPWQVESLTTFPLATRRAIVVENNGIFIWLFKRHPTWPLINQAGNDFNPTYVQLLQELEQRGLQLTYLGDLDSRGIQMADYLFQQLQKTSIEQFTALQTPTQVATWLAVHGKSDLKRQRTRRLTVQQPVFQTEMDSVCLLHQFVEQEQLIADYERLMPAWLDEA</sequence>
<accession>A0A0R1HBZ4</accession>
<protein>
    <recommendedName>
        <fullName evidence="1">DUF2399 domain-containing protein</fullName>
    </recommendedName>
</protein>
<dbReference type="EMBL" id="AZDA01000007">
    <property type="protein sequence ID" value="KRK40599.1"/>
    <property type="molecule type" value="Genomic_DNA"/>
</dbReference>
<gene>
    <name evidence="2" type="ORF">FC07_GL000007</name>
</gene>
<reference evidence="2 3" key="1">
    <citation type="journal article" date="2015" name="Genome Announc.">
        <title>Expanding the biotechnology potential of lactobacilli through comparative genomics of 213 strains and associated genera.</title>
        <authorList>
            <person name="Sun Z."/>
            <person name="Harris H.M."/>
            <person name="McCann A."/>
            <person name="Guo C."/>
            <person name="Argimon S."/>
            <person name="Zhang W."/>
            <person name="Yang X."/>
            <person name="Jeffery I.B."/>
            <person name="Cooney J.C."/>
            <person name="Kagawa T.F."/>
            <person name="Liu W."/>
            <person name="Song Y."/>
            <person name="Salvetti E."/>
            <person name="Wrobel A."/>
            <person name="Rasinkangas P."/>
            <person name="Parkhill J."/>
            <person name="Rea M.C."/>
            <person name="O'Sullivan O."/>
            <person name="Ritari J."/>
            <person name="Douillard F.P."/>
            <person name="Paul Ross R."/>
            <person name="Yang R."/>
            <person name="Briner A.E."/>
            <person name="Felis G.E."/>
            <person name="de Vos W.M."/>
            <person name="Barrangou R."/>
            <person name="Klaenhammer T.R."/>
            <person name="Caufield P.W."/>
            <person name="Cui Y."/>
            <person name="Zhang H."/>
            <person name="O'Toole P.W."/>
        </authorList>
    </citation>
    <scope>NUCLEOTIDE SEQUENCE [LARGE SCALE GENOMIC DNA]</scope>
    <source>
        <strain evidence="2 3">DSM 20003</strain>
    </source>
</reference>
<dbReference type="STRING" id="1423726.FC07_GL000007"/>
<dbReference type="AlphaFoldDB" id="A0A0R1HBZ4"/>
<keyword evidence="3" id="KW-1185">Reference proteome</keyword>
<evidence type="ECO:0000313" key="3">
    <source>
        <dbReference type="Proteomes" id="UP000051461"/>
    </source>
</evidence>
<name>A0A0R1HBZ4_9LACO</name>
<feature type="domain" description="DUF2399" evidence="1">
    <location>
        <begin position="107"/>
        <end position="195"/>
    </location>
</feature>
<dbReference type="PATRIC" id="fig|1423726.3.peg.7"/>
<dbReference type="Pfam" id="PF09664">
    <property type="entry name" value="DUF2399"/>
    <property type="match status" value="1"/>
</dbReference>
<dbReference type="RefSeq" id="WP_057903413.1">
    <property type="nucleotide sequence ID" value="NZ_AZDA01000007.1"/>
</dbReference>
<comment type="caution">
    <text evidence="2">The sequence shown here is derived from an EMBL/GenBank/DDBJ whole genome shotgun (WGS) entry which is preliminary data.</text>
</comment>
<dbReference type="Proteomes" id="UP000051461">
    <property type="component" value="Unassembled WGS sequence"/>
</dbReference>